<dbReference type="AlphaFoldDB" id="A0A815HMX6"/>
<keyword evidence="1" id="KW-0812">Transmembrane</keyword>
<evidence type="ECO:0000256" key="2">
    <source>
        <dbReference type="SAM" id="SignalP"/>
    </source>
</evidence>
<reference evidence="3" key="1">
    <citation type="submission" date="2021-02" db="EMBL/GenBank/DDBJ databases">
        <authorList>
            <person name="Nowell W R."/>
        </authorList>
    </citation>
    <scope>NUCLEOTIDE SEQUENCE</scope>
</reference>
<keyword evidence="1" id="KW-1133">Transmembrane helix</keyword>
<protein>
    <submittedName>
        <fullName evidence="3">Uncharacterized protein</fullName>
    </submittedName>
</protein>
<dbReference type="OrthoDB" id="10028214at2759"/>
<dbReference type="Proteomes" id="UP000663834">
    <property type="component" value="Unassembled WGS sequence"/>
</dbReference>
<dbReference type="EMBL" id="CAJNOW010002575">
    <property type="protein sequence ID" value="CAF1357128.1"/>
    <property type="molecule type" value="Genomic_DNA"/>
</dbReference>
<comment type="caution">
    <text evidence="3">The sequence shown here is derived from an EMBL/GenBank/DDBJ whole genome shotgun (WGS) entry which is preliminary data.</text>
</comment>
<evidence type="ECO:0000256" key="1">
    <source>
        <dbReference type="SAM" id="Phobius"/>
    </source>
</evidence>
<feature type="chain" id="PRO_5036411694" evidence="2">
    <location>
        <begin position="24"/>
        <end position="472"/>
    </location>
</feature>
<gene>
    <name evidence="4" type="ORF">CJN711_LOCUS21112</name>
    <name evidence="3" type="ORF">KQP761_LOCUS7541</name>
</gene>
<name>A0A815HMX6_9BILA</name>
<keyword evidence="2" id="KW-0732">Signal</keyword>
<dbReference type="SUPFAM" id="SSF53850">
    <property type="entry name" value="Periplasmic binding protein-like II"/>
    <property type="match status" value="1"/>
</dbReference>
<dbReference type="EMBL" id="CAJNOV010009995">
    <property type="protein sequence ID" value="CAF1384319.1"/>
    <property type="molecule type" value="Genomic_DNA"/>
</dbReference>
<accession>A0A815HMX6</accession>
<dbReference type="InterPro" id="IPR006059">
    <property type="entry name" value="SBP"/>
</dbReference>
<proteinExistence type="predicted"/>
<sequence>MYDREVISIWLILFVFHINVLVSEPSLNTISSKDTSTTNKITLKVALYPYLPDAGGDNYTGLLQFITDEFNKVYPDIALQLRPLSTNDDFYDLNLLSKWLMADGSGYDIVEIDTVLLGDLVNIGLVAPQFIDSRSQADWHAAANMAVQINHAVYGFPHLLCAYFLYTRDQRIAAVSTIDQLMKILGDSPTDDYRLVGNMDSSWGLPALWINSYQSSSNVSAETVAYALHGYTKSSFENMLKLTGLCNRSRGENHCLDGTFREYQDMPAILFAQNKTAAMFAYSEQLFNILKDGSIDDYHNIKLTPLPIGTAHNQPLFFTDALVFRRNMSDDMLNASGLFAEFMGTSRMQAAIVGSGDKPGSIPRYLLPMSKSAYDDPLLVNNRFYQTYFRNLTGLSCPTVGFLNARKQLQATILDYIGYAKVNSNTSNTSSSSSAASVYEGFGKNLLAYVWTLLLVLLQFSMYHCFPMIVIV</sequence>
<evidence type="ECO:0000313" key="5">
    <source>
        <dbReference type="Proteomes" id="UP000663834"/>
    </source>
</evidence>
<feature type="signal peptide" evidence="2">
    <location>
        <begin position="1"/>
        <end position="23"/>
    </location>
</feature>
<evidence type="ECO:0000313" key="4">
    <source>
        <dbReference type="EMBL" id="CAF1384319.1"/>
    </source>
</evidence>
<dbReference type="Gene3D" id="3.40.190.10">
    <property type="entry name" value="Periplasmic binding protein-like II"/>
    <property type="match status" value="2"/>
</dbReference>
<feature type="transmembrane region" description="Helical" evidence="1">
    <location>
        <begin position="446"/>
        <end position="466"/>
    </location>
</feature>
<dbReference type="Proteomes" id="UP000663855">
    <property type="component" value="Unassembled WGS sequence"/>
</dbReference>
<organism evidence="3 5">
    <name type="scientific">Rotaria magnacalcarata</name>
    <dbReference type="NCBI Taxonomy" id="392030"/>
    <lineage>
        <taxon>Eukaryota</taxon>
        <taxon>Metazoa</taxon>
        <taxon>Spiralia</taxon>
        <taxon>Gnathifera</taxon>
        <taxon>Rotifera</taxon>
        <taxon>Eurotatoria</taxon>
        <taxon>Bdelloidea</taxon>
        <taxon>Philodinida</taxon>
        <taxon>Philodinidae</taxon>
        <taxon>Rotaria</taxon>
    </lineage>
</organism>
<evidence type="ECO:0000313" key="3">
    <source>
        <dbReference type="EMBL" id="CAF1357128.1"/>
    </source>
</evidence>
<keyword evidence="1" id="KW-0472">Membrane</keyword>
<dbReference type="Pfam" id="PF13416">
    <property type="entry name" value="SBP_bac_8"/>
    <property type="match status" value="1"/>
</dbReference>